<dbReference type="Gene3D" id="3.30.70.100">
    <property type="match status" value="1"/>
</dbReference>
<dbReference type="EMBL" id="JBBHJY010000001">
    <property type="protein sequence ID" value="MEJ6008892.1"/>
    <property type="molecule type" value="Genomic_DNA"/>
</dbReference>
<dbReference type="Proteomes" id="UP001379235">
    <property type="component" value="Unassembled WGS sequence"/>
</dbReference>
<proteinExistence type="predicted"/>
<comment type="caution">
    <text evidence="2">The sequence shown here is derived from an EMBL/GenBank/DDBJ whole genome shotgun (WGS) entry which is preliminary data.</text>
</comment>
<evidence type="ECO:0000259" key="1">
    <source>
        <dbReference type="Pfam" id="PF07110"/>
    </source>
</evidence>
<dbReference type="InterPro" id="IPR011008">
    <property type="entry name" value="Dimeric_a/b-barrel"/>
</dbReference>
<dbReference type="InterPro" id="IPR009799">
    <property type="entry name" value="EthD_dom"/>
</dbReference>
<accession>A0ABU8S4M2</accession>
<evidence type="ECO:0000313" key="2">
    <source>
        <dbReference type="EMBL" id="MEJ6008892.1"/>
    </source>
</evidence>
<feature type="domain" description="EthD" evidence="1">
    <location>
        <begin position="15"/>
        <end position="83"/>
    </location>
</feature>
<name>A0ABU8S4M2_9SPHN</name>
<evidence type="ECO:0000313" key="3">
    <source>
        <dbReference type="Proteomes" id="UP001379235"/>
    </source>
</evidence>
<protein>
    <submittedName>
        <fullName evidence="2">EthD domain-containing protein</fullName>
    </submittedName>
</protein>
<gene>
    <name evidence="2" type="ORF">WG900_03050</name>
</gene>
<keyword evidence="3" id="KW-1185">Reference proteome</keyword>
<sequence length="127" mass="14755">MSGEVTKIIIGLKRRPGMSVQEFRNYYENVHTKVAGKYTQPGMIHYARRYLDPLPHLDTKEVHEPEFDVITELWYDDPKAAAGLIWMVSEGKLPADVFEDEKNVFDRPKTRYFMTTECVTALDQGDR</sequence>
<organism evidence="2 3">
    <name type="scientific">Novosphingobium aquae</name>
    <dbReference type="NCBI Taxonomy" id="3133435"/>
    <lineage>
        <taxon>Bacteria</taxon>
        <taxon>Pseudomonadati</taxon>
        <taxon>Pseudomonadota</taxon>
        <taxon>Alphaproteobacteria</taxon>
        <taxon>Sphingomonadales</taxon>
        <taxon>Sphingomonadaceae</taxon>
        <taxon>Novosphingobium</taxon>
    </lineage>
</organism>
<dbReference type="SUPFAM" id="SSF54909">
    <property type="entry name" value="Dimeric alpha+beta barrel"/>
    <property type="match status" value="1"/>
</dbReference>
<dbReference type="RefSeq" id="WP_339964571.1">
    <property type="nucleotide sequence ID" value="NZ_JBBHJY010000001.1"/>
</dbReference>
<dbReference type="Pfam" id="PF07110">
    <property type="entry name" value="EthD"/>
    <property type="match status" value="1"/>
</dbReference>
<reference evidence="2 3" key="1">
    <citation type="submission" date="2024-03" db="EMBL/GenBank/DDBJ databases">
        <authorList>
            <person name="Jo J.-H."/>
        </authorList>
    </citation>
    <scope>NUCLEOTIDE SEQUENCE [LARGE SCALE GENOMIC DNA]</scope>
    <source>
        <strain evidence="2 3">AS3R-12</strain>
    </source>
</reference>